<protein>
    <submittedName>
        <fullName evidence="1">Uncharacterized protein</fullName>
    </submittedName>
</protein>
<name>A0A328TRW4_9GAMM</name>
<dbReference type="EMBL" id="LJAM02000046">
    <property type="protein sequence ID" value="RAP72303.1"/>
    <property type="molecule type" value="Genomic_DNA"/>
</dbReference>
<reference evidence="1 3" key="1">
    <citation type="submission" date="2018-04" db="EMBL/GenBank/DDBJ databases">
        <title>Genomes of the Obligate Erwinia dacicola and Facultative Enterobacter sp. OLF Endosymbionts of the Olive Fruit fly, Bactrocera oleae.</title>
        <authorList>
            <person name="Estes A.M."/>
            <person name="Hearn D.J."/>
            <person name="Agarwal S."/>
            <person name="Pierson E.A."/>
            <person name="Dunning-Hotopp J.C."/>
        </authorList>
    </citation>
    <scope>NUCLEOTIDE SEQUENCE [LARGE SCALE GENOMIC DNA]</scope>
    <source>
        <strain evidence="1 3">Oroville</strain>
    </source>
</reference>
<evidence type="ECO:0000313" key="1">
    <source>
        <dbReference type="EMBL" id="RAP72292.1"/>
    </source>
</evidence>
<dbReference type="Proteomes" id="UP000244334">
    <property type="component" value="Unassembled WGS sequence"/>
</dbReference>
<proteinExistence type="predicted"/>
<comment type="caution">
    <text evidence="1">The sequence shown here is derived from an EMBL/GenBank/DDBJ whole genome shotgun (WGS) entry which is preliminary data.</text>
</comment>
<dbReference type="AlphaFoldDB" id="A0A328TRW4"/>
<keyword evidence="3" id="KW-1185">Reference proteome</keyword>
<evidence type="ECO:0000313" key="2">
    <source>
        <dbReference type="EMBL" id="RAP72303.1"/>
    </source>
</evidence>
<organism evidence="1 3">
    <name type="scientific">Candidatus Erwinia dacicola</name>
    <dbReference type="NCBI Taxonomy" id="252393"/>
    <lineage>
        <taxon>Bacteria</taxon>
        <taxon>Pseudomonadati</taxon>
        <taxon>Pseudomonadota</taxon>
        <taxon>Gammaproteobacteria</taxon>
        <taxon>Enterobacterales</taxon>
        <taxon>Erwiniaceae</taxon>
        <taxon>Erwinia</taxon>
    </lineage>
</organism>
<accession>A0A328TRW4</accession>
<sequence>MTMNNSFDIPDHLFRVKLANGNCSFTPATYVSCFIQEMEKRYGSRDRSWTYVGVEFHAGRPQIWFPGSNETPPRKHIAICLSAEAFSNILLTVYQLAHECVHLLAPVVGGGAPVIEEGLATAFSEDILEEWYSVSNKHAWTTTQKYIDAAARVRELLALEPDAIPRLRTIQPAFNHMTAETFAMAGLNVPPALVAALLASFPKN</sequence>
<evidence type="ECO:0000313" key="3">
    <source>
        <dbReference type="Proteomes" id="UP000244334"/>
    </source>
</evidence>
<gene>
    <name evidence="2" type="ORF">ACZ87_00874</name>
    <name evidence="1" type="ORF">ACZ87_00884</name>
</gene>
<dbReference type="EMBL" id="LJAM02000047">
    <property type="protein sequence ID" value="RAP72292.1"/>
    <property type="molecule type" value="Genomic_DNA"/>
</dbReference>